<dbReference type="SUPFAM" id="SSF50978">
    <property type="entry name" value="WD40 repeat-like"/>
    <property type="match status" value="1"/>
</dbReference>
<evidence type="ECO:0000256" key="8">
    <source>
        <dbReference type="SAM" id="MobiDB-lite"/>
    </source>
</evidence>
<proteinExistence type="inferred from homology"/>
<feature type="repeat" description="WD" evidence="7">
    <location>
        <begin position="403"/>
        <end position="443"/>
    </location>
</feature>
<dbReference type="InterPro" id="IPR015943">
    <property type="entry name" value="WD40/YVTN_repeat-like_dom_sf"/>
</dbReference>
<keyword evidence="3" id="KW-0677">Repeat</keyword>
<dbReference type="Proteomes" id="UP000813461">
    <property type="component" value="Unassembled WGS sequence"/>
</dbReference>
<dbReference type="InterPro" id="IPR036322">
    <property type="entry name" value="WD40_repeat_dom_sf"/>
</dbReference>
<organism evidence="10 11">
    <name type="scientific">Paraphoma chrysanthemicola</name>
    <dbReference type="NCBI Taxonomy" id="798071"/>
    <lineage>
        <taxon>Eukaryota</taxon>
        <taxon>Fungi</taxon>
        <taxon>Dikarya</taxon>
        <taxon>Ascomycota</taxon>
        <taxon>Pezizomycotina</taxon>
        <taxon>Dothideomycetes</taxon>
        <taxon>Pleosporomycetidae</taxon>
        <taxon>Pleosporales</taxon>
        <taxon>Pleosporineae</taxon>
        <taxon>Phaeosphaeriaceae</taxon>
        <taxon>Paraphoma</taxon>
    </lineage>
</organism>
<feature type="repeat" description="WD" evidence="7">
    <location>
        <begin position="564"/>
        <end position="603"/>
    </location>
</feature>
<feature type="repeat" description="WD" evidence="7">
    <location>
        <begin position="444"/>
        <end position="483"/>
    </location>
</feature>
<gene>
    <name evidence="10" type="ORF">FB567DRAFT_152146</name>
</gene>
<comment type="similarity">
    <text evidence="4">Belongs to the WD repeat MDV1/CAF4 family.</text>
</comment>
<evidence type="ECO:0000256" key="4">
    <source>
        <dbReference type="ARBA" id="ARBA00038415"/>
    </source>
</evidence>
<evidence type="ECO:0000256" key="6">
    <source>
        <dbReference type="ARBA" id="ARBA00043913"/>
    </source>
</evidence>
<evidence type="ECO:0000256" key="3">
    <source>
        <dbReference type="ARBA" id="ARBA00022737"/>
    </source>
</evidence>
<feature type="compositionally biased region" description="Low complexity" evidence="8">
    <location>
        <begin position="72"/>
        <end position="85"/>
    </location>
</feature>
<feature type="region of interest" description="Disordered" evidence="8">
    <location>
        <begin position="226"/>
        <end position="261"/>
    </location>
</feature>
<dbReference type="InterPro" id="IPR019775">
    <property type="entry name" value="WD40_repeat_CS"/>
</dbReference>
<feature type="repeat" description="WD" evidence="7">
    <location>
        <begin position="524"/>
        <end position="563"/>
    </location>
</feature>
<dbReference type="Pfam" id="PF00400">
    <property type="entry name" value="WD40"/>
    <property type="match status" value="6"/>
</dbReference>
<feature type="compositionally biased region" description="Polar residues" evidence="8">
    <location>
        <begin position="16"/>
        <end position="30"/>
    </location>
</feature>
<evidence type="ECO:0000256" key="5">
    <source>
        <dbReference type="ARBA" id="ARBA00039789"/>
    </source>
</evidence>
<feature type="region of interest" description="Disordered" evidence="8">
    <location>
        <begin position="639"/>
        <end position="660"/>
    </location>
</feature>
<protein>
    <recommendedName>
        <fullName evidence="5">Mitochondrial division protein 1</fullName>
    </recommendedName>
</protein>
<keyword evidence="2 7" id="KW-0853">WD repeat</keyword>
<dbReference type="PROSITE" id="PS00678">
    <property type="entry name" value="WD_REPEATS_1"/>
    <property type="match status" value="3"/>
</dbReference>
<dbReference type="PANTHER" id="PTHR22847">
    <property type="entry name" value="WD40 REPEAT PROTEIN"/>
    <property type="match status" value="1"/>
</dbReference>
<comment type="function">
    <text evidence="6">Involved in mitochondrial fission. Acts as an adapter protein required to form mitochondrial fission complexes. Formation of these complexes is required to promote constriction and fission of the mitochondrial compartment at a late step in mitochondrial division.</text>
</comment>
<keyword evidence="11" id="KW-1185">Reference proteome</keyword>
<dbReference type="GO" id="GO:0048188">
    <property type="term" value="C:Set1C/COMPASS complex"/>
    <property type="evidence" value="ECO:0007669"/>
    <property type="project" value="TreeGrafter"/>
</dbReference>
<feature type="repeat" description="WD" evidence="7">
    <location>
        <begin position="484"/>
        <end position="523"/>
    </location>
</feature>
<dbReference type="PROSITE" id="PS50181">
    <property type="entry name" value="FBOX"/>
    <property type="match status" value="1"/>
</dbReference>
<dbReference type="CDD" id="cd00200">
    <property type="entry name" value="WD40"/>
    <property type="match status" value="1"/>
</dbReference>
<reference evidence="10" key="1">
    <citation type="journal article" date="2021" name="Nat. Commun.">
        <title>Genetic determinants of endophytism in the Arabidopsis root mycobiome.</title>
        <authorList>
            <person name="Mesny F."/>
            <person name="Miyauchi S."/>
            <person name="Thiergart T."/>
            <person name="Pickel B."/>
            <person name="Atanasova L."/>
            <person name="Karlsson M."/>
            <person name="Huettel B."/>
            <person name="Barry K.W."/>
            <person name="Haridas S."/>
            <person name="Chen C."/>
            <person name="Bauer D."/>
            <person name="Andreopoulos W."/>
            <person name="Pangilinan J."/>
            <person name="LaButti K."/>
            <person name="Riley R."/>
            <person name="Lipzen A."/>
            <person name="Clum A."/>
            <person name="Drula E."/>
            <person name="Henrissat B."/>
            <person name="Kohler A."/>
            <person name="Grigoriev I.V."/>
            <person name="Martin F.M."/>
            <person name="Hacquard S."/>
        </authorList>
    </citation>
    <scope>NUCLEOTIDE SEQUENCE</scope>
    <source>
        <strain evidence="10">MPI-SDFR-AT-0120</strain>
    </source>
</reference>
<dbReference type="InterPro" id="IPR001810">
    <property type="entry name" value="F-box_dom"/>
</dbReference>
<dbReference type="EMBL" id="JAGMVJ010000019">
    <property type="protein sequence ID" value="KAH7076055.1"/>
    <property type="molecule type" value="Genomic_DNA"/>
</dbReference>
<dbReference type="InterPro" id="IPR001680">
    <property type="entry name" value="WD40_rpt"/>
</dbReference>
<dbReference type="PRINTS" id="PR00320">
    <property type="entry name" value="GPROTEINBRPT"/>
</dbReference>
<feature type="compositionally biased region" description="Low complexity" evidence="8">
    <location>
        <begin position="36"/>
        <end position="56"/>
    </location>
</feature>
<dbReference type="InterPro" id="IPR020472">
    <property type="entry name" value="WD40_PAC1"/>
</dbReference>
<accession>A0A8K0QZ00</accession>
<feature type="region of interest" description="Disordered" evidence="8">
    <location>
        <begin position="1"/>
        <end position="116"/>
    </location>
</feature>
<evidence type="ECO:0000313" key="10">
    <source>
        <dbReference type="EMBL" id="KAH7076055.1"/>
    </source>
</evidence>
<dbReference type="SMART" id="SM00320">
    <property type="entry name" value="WD40"/>
    <property type="match status" value="8"/>
</dbReference>
<dbReference type="PROSITE" id="PS50294">
    <property type="entry name" value="WD_REPEATS_REGION"/>
    <property type="match status" value="5"/>
</dbReference>
<evidence type="ECO:0000256" key="7">
    <source>
        <dbReference type="PROSITE-ProRule" id="PRU00221"/>
    </source>
</evidence>
<dbReference type="Gene3D" id="1.20.1280.50">
    <property type="match status" value="1"/>
</dbReference>
<dbReference type="GO" id="GO:0042393">
    <property type="term" value="F:histone binding"/>
    <property type="evidence" value="ECO:0007669"/>
    <property type="project" value="TreeGrafter"/>
</dbReference>
<comment type="caution">
    <text evidence="10">The sequence shown here is derived from an EMBL/GenBank/DDBJ whole genome shotgun (WGS) entry which is preliminary data.</text>
</comment>
<comment type="similarity">
    <text evidence="1">Belongs to the WD repeat MET30/SCONB/SCON-2 family.</text>
</comment>
<dbReference type="PROSITE" id="PS50082">
    <property type="entry name" value="WD_REPEATS_2"/>
    <property type="match status" value="6"/>
</dbReference>
<name>A0A8K0QZ00_9PLEO</name>
<dbReference type="PANTHER" id="PTHR22847:SF637">
    <property type="entry name" value="WD REPEAT DOMAIN 5B"/>
    <property type="match status" value="1"/>
</dbReference>
<dbReference type="SUPFAM" id="SSF81383">
    <property type="entry name" value="F-box domain"/>
    <property type="match status" value="1"/>
</dbReference>
<dbReference type="AlphaFoldDB" id="A0A8K0QZ00"/>
<feature type="repeat" description="WD" evidence="7">
    <location>
        <begin position="377"/>
        <end position="402"/>
    </location>
</feature>
<dbReference type="Pfam" id="PF12937">
    <property type="entry name" value="F-box-like"/>
    <property type="match status" value="1"/>
</dbReference>
<dbReference type="SMART" id="SM00256">
    <property type="entry name" value="FBOX"/>
    <property type="match status" value="1"/>
</dbReference>
<feature type="region of interest" description="Disordered" evidence="8">
    <location>
        <begin position="273"/>
        <end position="294"/>
    </location>
</feature>
<dbReference type="Gene3D" id="2.130.10.10">
    <property type="entry name" value="YVTN repeat-like/Quinoprotein amine dehydrogenase"/>
    <property type="match status" value="1"/>
</dbReference>
<evidence type="ECO:0000259" key="9">
    <source>
        <dbReference type="PROSITE" id="PS50181"/>
    </source>
</evidence>
<sequence length="695" mass="76446">MNGQSPPALMEHDDYFTSQRDGPHGSNVQIDDSDTDMAASATASSSRAAMFSSPAAHARKPSRMSRSGAPRPIITPTSPLTSTIPHNLLPSAPASPPTPAPSPTPTQRVPDWSTAAEYEDSHIKDIRAHFSDMNRAERLRLLGELLNLCDSQELSFVAEFVSPRLKKDPFMVLPTELCLRILECVDDPTTLSRASQVSKKWRELVNDDGAWRLLCQKYSFRGLTREERSEVSPSDEMEDADSRSGSSSGHRHSRLEEVASKDHLEVGSASGSIEGLRTQSLDREAKRTTSQRRPKTITYRSHFKQRYMVETAWRNGGRCDARQITPDQGVVTSLHLTKKYIVVALDNAKIHVFDTVGDHQKTLQGHVMGVWAMVPWGDLLVSGGCDRDVRVWNLETGYPQFTLRGHTSTVRCLKMSDANTAISGSRDTTLRIWDLKKGMCKHVLIGHQASVRCLEIHGDMVVSGSYDTTAKIWSISEGKCLRTLTGHFSQIYAIAFDGKKIATGSLDTSVRIWDPNDGKCLAVLQGHTSLVGQLQMREDILVTGGSDGSVRVWSLANYQAIHRLAAHDNSVTSLQFDNTRIVSGGSDGRVKVWDVKNGTLVRELSSPAEAVWRVVFEEEKAVIMASRGGRTIMEVWDFSPPPEEDHSRSASPASMPDHLDAEYSRPRSAILPATSPLVVHADSAGDITMADAGEA</sequence>
<evidence type="ECO:0000256" key="2">
    <source>
        <dbReference type="ARBA" id="ARBA00022574"/>
    </source>
</evidence>
<dbReference type="OrthoDB" id="190105at2759"/>
<evidence type="ECO:0000313" key="11">
    <source>
        <dbReference type="Proteomes" id="UP000813461"/>
    </source>
</evidence>
<evidence type="ECO:0000256" key="1">
    <source>
        <dbReference type="ARBA" id="ARBA00007968"/>
    </source>
</evidence>
<feature type="compositionally biased region" description="Pro residues" evidence="8">
    <location>
        <begin position="93"/>
        <end position="104"/>
    </location>
</feature>
<dbReference type="InterPro" id="IPR036047">
    <property type="entry name" value="F-box-like_dom_sf"/>
</dbReference>
<feature type="domain" description="F-box" evidence="9">
    <location>
        <begin position="167"/>
        <end position="214"/>
    </location>
</feature>